<evidence type="ECO:0000256" key="1">
    <source>
        <dbReference type="SAM" id="MobiDB-lite"/>
    </source>
</evidence>
<dbReference type="InterPro" id="IPR002035">
    <property type="entry name" value="VWF_A"/>
</dbReference>
<dbReference type="InterPro" id="IPR051266">
    <property type="entry name" value="CLCR"/>
</dbReference>
<evidence type="ECO:0000259" key="2">
    <source>
        <dbReference type="PROSITE" id="PS50234"/>
    </source>
</evidence>
<dbReference type="Gene3D" id="2.60.40.3670">
    <property type="match status" value="1"/>
</dbReference>
<feature type="domain" description="VWFA" evidence="2">
    <location>
        <begin position="68"/>
        <end position="243"/>
    </location>
</feature>
<evidence type="ECO:0000313" key="3">
    <source>
        <dbReference type="EMBL" id="MCP2259175.1"/>
    </source>
</evidence>
<dbReference type="Pfam" id="PF13768">
    <property type="entry name" value="VWA_3"/>
    <property type="match status" value="1"/>
</dbReference>
<dbReference type="CDD" id="cd00198">
    <property type="entry name" value="vWFA"/>
    <property type="match status" value="1"/>
</dbReference>
<dbReference type="PANTHER" id="PTHR10579">
    <property type="entry name" value="CALCIUM-ACTIVATED CHLORIDE CHANNEL REGULATOR"/>
    <property type="match status" value="1"/>
</dbReference>
<comment type="caution">
    <text evidence="3">The sequence shown here is derived from an EMBL/GenBank/DDBJ whole genome shotgun (WGS) entry which is preliminary data.</text>
</comment>
<dbReference type="SUPFAM" id="SSF53300">
    <property type="entry name" value="vWA-like"/>
    <property type="match status" value="1"/>
</dbReference>
<name>A0ABT1HUS5_STRSD</name>
<dbReference type="Gene3D" id="3.40.50.410">
    <property type="entry name" value="von Willebrand factor, type A domain"/>
    <property type="match status" value="1"/>
</dbReference>
<sequence length="510" mass="54670">MGTEWDSGEDADGGTGDGAGDGAAPGATGFALEVSQNRYLSTRDDVMDAVLTVTAHDPVESTVDTEAAEVVLLDCSGSMGTPLTKLLAAQQAAAAAVDTLRAGVRFAVVQGTHRAAMVYPAEPRLARVDDRTRAEAKAAIARMQPSGGTAMGTWLTLANTLFDQHPTAIRHALLLTDGRNQSESREQLDRALAACEGRFVCDARGIGEHYEPRELLRIVSVLRGRAAAVRAESELAEDFRQMMAVAMGRTVADVRLRIRTLPGVEVRLLKQAYPTELHLTEHAITVDDRTAEFSTGSWGRESREYHLSLTVEREGRPWNEDLQVAVVDLVVRRPGQVEGRPCGARSPVLVHWTEDLRLSTRIDPRVAHYLGQAELSQAVLAGYDAYGAGDHERAGVEWGRAVRLATESGNGEILARLVRLVEVVDAGAGLVRVRANLRARDLLDAAVSHVVSTMRPDSAADPPRQDAPSGPDRTCVQCGRISPGSAAHCAACGRRLDDEGQPDQAGVGLP</sequence>
<dbReference type="RefSeq" id="WP_253670080.1">
    <property type="nucleotide sequence ID" value="NZ_JAMTCP010000014.1"/>
</dbReference>
<reference evidence="3 4" key="1">
    <citation type="submission" date="2022-06" db="EMBL/GenBank/DDBJ databases">
        <title>Genomic Encyclopedia of Archaeal and Bacterial Type Strains, Phase II (KMG-II): from individual species to whole genera.</title>
        <authorList>
            <person name="Goeker M."/>
        </authorList>
    </citation>
    <scope>NUCLEOTIDE SEQUENCE [LARGE SCALE GENOMIC DNA]</scope>
    <source>
        <strain evidence="3 4">DSM 40477</strain>
    </source>
</reference>
<feature type="compositionally biased region" description="Acidic residues" evidence="1">
    <location>
        <begin position="1"/>
        <end position="12"/>
    </location>
</feature>
<dbReference type="PANTHER" id="PTHR10579:SF43">
    <property type="entry name" value="ZINC FINGER (C3HC4-TYPE RING FINGER) FAMILY PROTEIN"/>
    <property type="match status" value="1"/>
</dbReference>
<feature type="region of interest" description="Disordered" evidence="1">
    <location>
        <begin position="1"/>
        <end position="27"/>
    </location>
</feature>
<protein>
    <submittedName>
        <fullName evidence="3">von Willebrand factor type A domain-containing protein</fullName>
    </submittedName>
</protein>
<gene>
    <name evidence="3" type="ORF">LX15_002876</name>
</gene>
<organism evidence="3 4">
    <name type="scientific">Streptoalloteichus tenebrarius (strain ATCC 17920 / DSM 40477 / JCM 4838 / CBS 697.72 / NBRC 16177 / NCIMB 11028 / NRRL B-12390 / A12253. 1 / ISP 5477)</name>
    <name type="common">Streptomyces tenebrarius</name>
    <dbReference type="NCBI Taxonomy" id="1933"/>
    <lineage>
        <taxon>Bacteria</taxon>
        <taxon>Bacillati</taxon>
        <taxon>Actinomycetota</taxon>
        <taxon>Actinomycetes</taxon>
        <taxon>Pseudonocardiales</taxon>
        <taxon>Pseudonocardiaceae</taxon>
        <taxon>Streptoalloteichus</taxon>
    </lineage>
</organism>
<feature type="region of interest" description="Disordered" evidence="1">
    <location>
        <begin position="452"/>
        <end position="474"/>
    </location>
</feature>
<evidence type="ECO:0000313" key="4">
    <source>
        <dbReference type="Proteomes" id="UP001205311"/>
    </source>
</evidence>
<keyword evidence="4" id="KW-1185">Reference proteome</keyword>
<dbReference type="InterPro" id="IPR036465">
    <property type="entry name" value="vWFA_dom_sf"/>
</dbReference>
<dbReference type="Gene3D" id="1.20.120.1690">
    <property type="match status" value="1"/>
</dbReference>
<feature type="compositionally biased region" description="Gly residues" evidence="1">
    <location>
        <begin position="13"/>
        <end position="23"/>
    </location>
</feature>
<dbReference type="SMART" id="SM00327">
    <property type="entry name" value="VWA"/>
    <property type="match status" value="1"/>
</dbReference>
<dbReference type="PROSITE" id="PS50234">
    <property type="entry name" value="VWFA"/>
    <property type="match status" value="1"/>
</dbReference>
<dbReference type="EMBL" id="JAMTCP010000014">
    <property type="protein sequence ID" value="MCP2259175.1"/>
    <property type="molecule type" value="Genomic_DNA"/>
</dbReference>
<accession>A0ABT1HUS5</accession>
<dbReference type="Proteomes" id="UP001205311">
    <property type="component" value="Unassembled WGS sequence"/>
</dbReference>
<proteinExistence type="predicted"/>